<dbReference type="InterPro" id="IPR000412">
    <property type="entry name" value="ABC_2_transport"/>
</dbReference>
<feature type="transmembrane region" description="Helical" evidence="6">
    <location>
        <begin position="55"/>
        <end position="76"/>
    </location>
</feature>
<feature type="domain" description="ABC transmembrane type-2" evidence="7">
    <location>
        <begin position="23"/>
        <end position="261"/>
    </location>
</feature>
<accession>A0ABP8DAS8</accession>
<evidence type="ECO:0000256" key="2">
    <source>
        <dbReference type="ARBA" id="ARBA00022692"/>
    </source>
</evidence>
<keyword evidence="6" id="KW-0813">Transport</keyword>
<organism evidence="8 9">
    <name type="scientific">Dactylosporangium darangshiense</name>
    <dbReference type="NCBI Taxonomy" id="579108"/>
    <lineage>
        <taxon>Bacteria</taxon>
        <taxon>Bacillati</taxon>
        <taxon>Actinomycetota</taxon>
        <taxon>Actinomycetes</taxon>
        <taxon>Micromonosporales</taxon>
        <taxon>Micromonosporaceae</taxon>
        <taxon>Dactylosporangium</taxon>
    </lineage>
</organism>
<dbReference type="Pfam" id="PF01061">
    <property type="entry name" value="ABC2_membrane"/>
    <property type="match status" value="1"/>
</dbReference>
<dbReference type="EMBL" id="BAABAT010000011">
    <property type="protein sequence ID" value="GAA4251496.1"/>
    <property type="molecule type" value="Genomic_DNA"/>
</dbReference>
<comment type="similarity">
    <text evidence="6">Belongs to the ABC-2 integral membrane protein family.</text>
</comment>
<keyword evidence="3 6" id="KW-1133">Transmembrane helix</keyword>
<dbReference type="PANTHER" id="PTHR43229">
    <property type="entry name" value="NODULATION PROTEIN J"/>
    <property type="match status" value="1"/>
</dbReference>
<dbReference type="PROSITE" id="PS51012">
    <property type="entry name" value="ABC_TM2"/>
    <property type="match status" value="1"/>
</dbReference>
<gene>
    <name evidence="8" type="ORF">GCM10022255_044360</name>
</gene>
<evidence type="ECO:0000259" key="7">
    <source>
        <dbReference type="PROSITE" id="PS51012"/>
    </source>
</evidence>
<dbReference type="PIRSF" id="PIRSF006648">
    <property type="entry name" value="DrrB"/>
    <property type="match status" value="1"/>
</dbReference>
<dbReference type="InterPro" id="IPR051784">
    <property type="entry name" value="Nod_factor_ABC_transporter"/>
</dbReference>
<feature type="transmembrane region" description="Helical" evidence="6">
    <location>
        <begin position="240"/>
        <end position="258"/>
    </location>
</feature>
<feature type="transmembrane region" description="Helical" evidence="6">
    <location>
        <begin position="140"/>
        <end position="162"/>
    </location>
</feature>
<comment type="caution">
    <text evidence="6">Lacks conserved residue(s) required for the propagation of feature annotation.</text>
</comment>
<dbReference type="InterPro" id="IPR047817">
    <property type="entry name" value="ABC2_TM_bact-type"/>
</dbReference>
<name>A0ABP8DAS8_9ACTN</name>
<evidence type="ECO:0000256" key="5">
    <source>
        <dbReference type="ARBA" id="ARBA00023251"/>
    </source>
</evidence>
<protein>
    <recommendedName>
        <fullName evidence="6">Transport permease protein</fullName>
    </recommendedName>
</protein>
<dbReference type="RefSeq" id="WP_345129024.1">
    <property type="nucleotide sequence ID" value="NZ_BAABAT010000011.1"/>
</dbReference>
<evidence type="ECO:0000256" key="6">
    <source>
        <dbReference type="RuleBase" id="RU361157"/>
    </source>
</evidence>
<reference evidence="9" key="1">
    <citation type="journal article" date="2019" name="Int. J. Syst. Evol. Microbiol.">
        <title>The Global Catalogue of Microorganisms (GCM) 10K type strain sequencing project: providing services to taxonomists for standard genome sequencing and annotation.</title>
        <authorList>
            <consortium name="The Broad Institute Genomics Platform"/>
            <consortium name="The Broad Institute Genome Sequencing Center for Infectious Disease"/>
            <person name="Wu L."/>
            <person name="Ma J."/>
        </authorList>
    </citation>
    <scope>NUCLEOTIDE SEQUENCE [LARGE SCALE GENOMIC DNA]</scope>
    <source>
        <strain evidence="9">JCM 17441</strain>
    </source>
</reference>
<proteinExistence type="inferred from homology"/>
<dbReference type="InterPro" id="IPR013525">
    <property type="entry name" value="ABC2_TM"/>
</dbReference>
<feature type="transmembrane region" description="Helical" evidence="6">
    <location>
        <begin position="110"/>
        <end position="128"/>
    </location>
</feature>
<keyword evidence="2 6" id="KW-0812">Transmembrane</keyword>
<sequence length="263" mass="28304">MTAVTDTMIIARRSFAHLRREPGQLVGFLLFPIIMIVLFAYVFGSAISLPGGGNYGAFLMPGIFMQTMALTAVQAATRTNTDMTQGIIDRFRSMPIARAAVLTGTNLAEIALRLLGLAGMVLCALALTDWSPHRGVASTTAAFVLLAAFGLAMIWVGTFIGLSVSNPTVADQATFGWLFPMTFLANTFVPTQGLPSWLRPVADWNPMSATVAAVRALFGNPSPTPAHAAWPLQHPIPTSVAWSIALLLVFVPLSIWRYRKASR</sequence>
<evidence type="ECO:0000313" key="8">
    <source>
        <dbReference type="EMBL" id="GAA4251496.1"/>
    </source>
</evidence>
<comment type="caution">
    <text evidence="8">The sequence shown here is derived from an EMBL/GenBank/DDBJ whole genome shotgun (WGS) entry which is preliminary data.</text>
</comment>
<evidence type="ECO:0000256" key="1">
    <source>
        <dbReference type="ARBA" id="ARBA00004141"/>
    </source>
</evidence>
<dbReference type="Proteomes" id="UP001500620">
    <property type="component" value="Unassembled WGS sequence"/>
</dbReference>
<keyword evidence="9" id="KW-1185">Reference proteome</keyword>
<evidence type="ECO:0000313" key="9">
    <source>
        <dbReference type="Proteomes" id="UP001500620"/>
    </source>
</evidence>
<dbReference type="PANTHER" id="PTHR43229:SF2">
    <property type="entry name" value="NODULATION PROTEIN J"/>
    <property type="match status" value="1"/>
</dbReference>
<comment type="subcellular location">
    <subcellularLocation>
        <location evidence="6">Cell membrane</location>
        <topology evidence="6">Multi-pass membrane protein</topology>
    </subcellularLocation>
    <subcellularLocation>
        <location evidence="1">Membrane</location>
        <topology evidence="1">Multi-pass membrane protein</topology>
    </subcellularLocation>
</comment>
<keyword evidence="6" id="KW-1003">Cell membrane</keyword>
<evidence type="ECO:0000256" key="3">
    <source>
        <dbReference type="ARBA" id="ARBA00022989"/>
    </source>
</evidence>
<keyword evidence="5" id="KW-0046">Antibiotic resistance</keyword>
<keyword evidence="4 6" id="KW-0472">Membrane</keyword>
<feature type="transmembrane region" description="Helical" evidence="6">
    <location>
        <begin position="25"/>
        <end position="43"/>
    </location>
</feature>
<evidence type="ECO:0000256" key="4">
    <source>
        <dbReference type="ARBA" id="ARBA00023136"/>
    </source>
</evidence>